<dbReference type="Pfam" id="PF08281">
    <property type="entry name" value="Sigma70_r4_2"/>
    <property type="match status" value="1"/>
</dbReference>
<dbReference type="PANTHER" id="PTHR43133:SF51">
    <property type="entry name" value="RNA POLYMERASE SIGMA FACTOR"/>
    <property type="match status" value="1"/>
</dbReference>
<dbReference type="InterPro" id="IPR013249">
    <property type="entry name" value="RNA_pol_sigma70_r4_t2"/>
</dbReference>
<dbReference type="NCBIfam" id="TIGR02937">
    <property type="entry name" value="sigma70-ECF"/>
    <property type="match status" value="1"/>
</dbReference>
<evidence type="ECO:0000256" key="1">
    <source>
        <dbReference type="ARBA" id="ARBA00010641"/>
    </source>
</evidence>
<sequence>MNHMQGAVTDIKEMNDADLVKEAQSGSREAFGELIRRHRSKVYGYARSMMRETHAAEDLVQDALIRAFLHLGKLVDVERFLPWVHRIVRNQAMTRLRKEGRRQEVTFTSLENGAGSFEEEPEKWNRLDYVLKRISQSMEAESRKADIPEERLMRMEMQHVLLDIISCLKPRERQVFEAHFFDQLSPQEIARQFSLSSANVYQILSRSRKKVIQERIRITVDSYIQTRRDWGKMSKMILTAEQEASWCTAGSVLHGLVQATDQKQSLAMVMGLTGLAFRINVLPENVHIAGPTSFDFADIFTKGMRNLGLNVRIVNGLTPGIGENTNLMDESKKGPNAMLKRDIHQALPKALDLIQQSLDRGYPVMAWDLCIPEFGILYGYDDEQKVLYFNECGRKDTLPYENLGRGVMEEIFVLAVDSTFDLPFRERARGALEMILDHYHGRETKIPAEAVKGLAAYDAWIAAFRNKTVEPNGNAYNIVVIGESRKYAAQFLSELARSWDRSGEADTKAASLLMDASETYRGLGEAFDELHMLFPYPQGGEPNDKDGVTQAVSLLEKAKMLETQGARQLEDILQTL</sequence>
<evidence type="ECO:0000259" key="5">
    <source>
        <dbReference type="Pfam" id="PF04542"/>
    </source>
</evidence>
<feature type="domain" description="RNA polymerase sigma-70 region 2" evidence="5">
    <location>
        <begin position="34"/>
        <end position="102"/>
    </location>
</feature>
<organism evidence="7 8">
    <name type="scientific">Paenibacillus azoreducens</name>
    <dbReference type="NCBI Taxonomy" id="116718"/>
    <lineage>
        <taxon>Bacteria</taxon>
        <taxon>Bacillati</taxon>
        <taxon>Bacillota</taxon>
        <taxon>Bacilli</taxon>
        <taxon>Bacillales</taxon>
        <taxon>Paenibacillaceae</taxon>
        <taxon>Paenibacillus</taxon>
    </lineage>
</organism>
<dbReference type="GO" id="GO:0016987">
    <property type="term" value="F:sigma factor activity"/>
    <property type="evidence" value="ECO:0007669"/>
    <property type="project" value="UniProtKB-KW"/>
</dbReference>
<reference evidence="7 8" key="1">
    <citation type="submission" date="2021-03" db="EMBL/GenBank/DDBJ databases">
        <title>Antimicrobial resistance genes in bacteria isolated from Japanese honey, and their potential for conferring macrolide and lincosamide resistance in the American foulbrood pathogen Paenibacillus larvae.</title>
        <authorList>
            <person name="Okamoto M."/>
            <person name="Kumagai M."/>
            <person name="Kanamori H."/>
            <person name="Takamatsu D."/>
        </authorList>
    </citation>
    <scope>NUCLEOTIDE SEQUENCE [LARGE SCALE GENOMIC DNA]</scope>
    <source>
        <strain evidence="7 8">J34TS1</strain>
    </source>
</reference>
<dbReference type="InterPro" id="IPR036388">
    <property type="entry name" value="WH-like_DNA-bd_sf"/>
</dbReference>
<dbReference type="InterPro" id="IPR013325">
    <property type="entry name" value="RNA_pol_sigma_r2"/>
</dbReference>
<dbReference type="SUPFAM" id="SSF88659">
    <property type="entry name" value="Sigma3 and sigma4 domains of RNA polymerase sigma factors"/>
    <property type="match status" value="1"/>
</dbReference>
<name>A0A919YCF5_9BACL</name>
<evidence type="ECO:0000256" key="4">
    <source>
        <dbReference type="ARBA" id="ARBA00023163"/>
    </source>
</evidence>
<dbReference type="SUPFAM" id="SSF88946">
    <property type="entry name" value="Sigma2 domain of RNA polymerase sigma factors"/>
    <property type="match status" value="1"/>
</dbReference>
<comment type="similarity">
    <text evidence="1">Belongs to the sigma-70 factor family. ECF subfamily.</text>
</comment>
<evidence type="ECO:0008006" key="9">
    <source>
        <dbReference type="Google" id="ProtNLM"/>
    </source>
</evidence>
<keyword evidence="4" id="KW-0804">Transcription</keyword>
<dbReference type="GO" id="GO:0003677">
    <property type="term" value="F:DNA binding"/>
    <property type="evidence" value="ECO:0007669"/>
    <property type="project" value="InterPro"/>
</dbReference>
<protein>
    <recommendedName>
        <fullName evidence="9">RNA polymerase sigma factor</fullName>
    </recommendedName>
</protein>
<dbReference type="InterPro" id="IPR007627">
    <property type="entry name" value="RNA_pol_sigma70_r2"/>
</dbReference>
<evidence type="ECO:0000256" key="3">
    <source>
        <dbReference type="ARBA" id="ARBA00023082"/>
    </source>
</evidence>
<dbReference type="InterPro" id="IPR039425">
    <property type="entry name" value="RNA_pol_sigma-70-like"/>
</dbReference>
<dbReference type="Pfam" id="PF04542">
    <property type="entry name" value="Sigma70_r2"/>
    <property type="match status" value="1"/>
</dbReference>
<evidence type="ECO:0000313" key="7">
    <source>
        <dbReference type="EMBL" id="GIO47153.1"/>
    </source>
</evidence>
<accession>A0A919YCF5</accession>
<comment type="caution">
    <text evidence="7">The sequence shown here is derived from an EMBL/GenBank/DDBJ whole genome shotgun (WGS) entry which is preliminary data.</text>
</comment>
<dbReference type="Proteomes" id="UP000682811">
    <property type="component" value="Unassembled WGS sequence"/>
</dbReference>
<keyword evidence="3" id="KW-0731">Sigma factor</keyword>
<keyword evidence="8" id="KW-1185">Reference proteome</keyword>
<gene>
    <name evidence="7" type="ORF">J34TS1_19180</name>
</gene>
<dbReference type="Gene3D" id="1.10.1740.10">
    <property type="match status" value="1"/>
</dbReference>
<evidence type="ECO:0000256" key="2">
    <source>
        <dbReference type="ARBA" id="ARBA00023015"/>
    </source>
</evidence>
<evidence type="ECO:0000259" key="6">
    <source>
        <dbReference type="Pfam" id="PF08281"/>
    </source>
</evidence>
<dbReference type="EMBL" id="BORT01000006">
    <property type="protein sequence ID" value="GIO47153.1"/>
    <property type="molecule type" value="Genomic_DNA"/>
</dbReference>
<dbReference type="InterPro" id="IPR014284">
    <property type="entry name" value="RNA_pol_sigma-70_dom"/>
</dbReference>
<keyword evidence="2" id="KW-0805">Transcription regulation</keyword>
<dbReference type="Gene3D" id="1.10.10.10">
    <property type="entry name" value="Winged helix-like DNA-binding domain superfamily/Winged helix DNA-binding domain"/>
    <property type="match status" value="1"/>
</dbReference>
<dbReference type="InterPro" id="IPR013324">
    <property type="entry name" value="RNA_pol_sigma_r3/r4-like"/>
</dbReference>
<proteinExistence type="inferred from homology"/>
<dbReference type="GO" id="GO:0006352">
    <property type="term" value="P:DNA-templated transcription initiation"/>
    <property type="evidence" value="ECO:0007669"/>
    <property type="project" value="InterPro"/>
</dbReference>
<dbReference type="PANTHER" id="PTHR43133">
    <property type="entry name" value="RNA POLYMERASE ECF-TYPE SIGMA FACTO"/>
    <property type="match status" value="1"/>
</dbReference>
<feature type="domain" description="RNA polymerase sigma factor 70 region 4 type 2" evidence="6">
    <location>
        <begin position="161"/>
        <end position="210"/>
    </location>
</feature>
<evidence type="ECO:0000313" key="8">
    <source>
        <dbReference type="Proteomes" id="UP000682811"/>
    </source>
</evidence>
<dbReference type="AlphaFoldDB" id="A0A919YCF5"/>
<dbReference type="CDD" id="cd06171">
    <property type="entry name" value="Sigma70_r4"/>
    <property type="match status" value="1"/>
</dbReference>